<evidence type="ECO:0000313" key="1">
    <source>
        <dbReference type="EMBL" id="PRQ52028.1"/>
    </source>
</evidence>
<organism evidence="1 2">
    <name type="scientific">Rosa chinensis</name>
    <name type="common">China rose</name>
    <dbReference type="NCBI Taxonomy" id="74649"/>
    <lineage>
        <taxon>Eukaryota</taxon>
        <taxon>Viridiplantae</taxon>
        <taxon>Streptophyta</taxon>
        <taxon>Embryophyta</taxon>
        <taxon>Tracheophyta</taxon>
        <taxon>Spermatophyta</taxon>
        <taxon>Magnoliopsida</taxon>
        <taxon>eudicotyledons</taxon>
        <taxon>Gunneridae</taxon>
        <taxon>Pentapetalae</taxon>
        <taxon>rosids</taxon>
        <taxon>fabids</taxon>
        <taxon>Rosales</taxon>
        <taxon>Rosaceae</taxon>
        <taxon>Rosoideae</taxon>
        <taxon>Rosoideae incertae sedis</taxon>
        <taxon>Rosa</taxon>
    </lineage>
</organism>
<dbReference type="Gramene" id="PRQ52028">
    <property type="protein sequence ID" value="PRQ52028"/>
    <property type="gene ID" value="RchiOBHm_Chr2g0151061"/>
</dbReference>
<dbReference type="EMBL" id="PDCK01000040">
    <property type="protein sequence ID" value="PRQ52028.1"/>
    <property type="molecule type" value="Genomic_DNA"/>
</dbReference>
<keyword evidence="2" id="KW-1185">Reference proteome</keyword>
<dbReference type="Proteomes" id="UP000238479">
    <property type="component" value="Chromosome 2"/>
</dbReference>
<reference evidence="1 2" key="1">
    <citation type="journal article" date="2018" name="Nat. Genet.">
        <title>The Rosa genome provides new insights in the design of modern roses.</title>
        <authorList>
            <person name="Bendahmane M."/>
        </authorList>
    </citation>
    <scope>NUCLEOTIDE SEQUENCE [LARGE SCALE GENOMIC DNA]</scope>
    <source>
        <strain evidence="2">cv. Old Blush</strain>
    </source>
</reference>
<evidence type="ECO:0000313" key="2">
    <source>
        <dbReference type="Proteomes" id="UP000238479"/>
    </source>
</evidence>
<protein>
    <submittedName>
        <fullName evidence="1">Uncharacterized protein</fullName>
    </submittedName>
</protein>
<sequence>MTRSTELITTPMKVPKSPYKEVTSILLADGVASEKIQKNF</sequence>
<comment type="caution">
    <text evidence="1">The sequence shown here is derived from an EMBL/GenBank/DDBJ whole genome shotgun (WGS) entry which is preliminary data.</text>
</comment>
<dbReference type="AlphaFoldDB" id="A0A2P6S012"/>
<gene>
    <name evidence="1" type="ORF">RchiOBHm_Chr2g0151061</name>
</gene>
<name>A0A2P6S012_ROSCH</name>
<accession>A0A2P6S012</accession>
<proteinExistence type="predicted"/>